<proteinExistence type="predicted"/>
<dbReference type="AlphaFoldDB" id="A0A0F6B2G7"/>
<keyword evidence="3" id="KW-1185">Reference proteome</keyword>
<gene>
    <name evidence="2" type="ordered locus">STM14_2243</name>
</gene>
<keyword evidence="1" id="KW-1133">Transmembrane helix</keyword>
<dbReference type="HOGENOM" id="CLU_3257530_0_0_6"/>
<dbReference type="Proteomes" id="UP000002695">
    <property type="component" value="Chromosome"/>
</dbReference>
<organism evidence="2 3">
    <name type="scientific">Salmonella typhimurium (strain 14028s / SGSC 2262)</name>
    <dbReference type="NCBI Taxonomy" id="588858"/>
    <lineage>
        <taxon>Bacteria</taxon>
        <taxon>Pseudomonadati</taxon>
        <taxon>Pseudomonadota</taxon>
        <taxon>Gammaproteobacteria</taxon>
        <taxon>Enterobacterales</taxon>
        <taxon>Enterobacteriaceae</taxon>
        <taxon>Salmonella</taxon>
    </lineage>
</organism>
<evidence type="ECO:0000313" key="3">
    <source>
        <dbReference type="Proteomes" id="UP000002695"/>
    </source>
</evidence>
<evidence type="ECO:0000313" key="2">
    <source>
        <dbReference type="EMBL" id="ACY88706.1"/>
    </source>
</evidence>
<dbReference type="EMBL" id="CP001363">
    <property type="protein sequence ID" value="ACY88706.1"/>
    <property type="molecule type" value="Genomic_DNA"/>
</dbReference>
<feature type="transmembrane region" description="Helical" evidence="1">
    <location>
        <begin position="21"/>
        <end position="41"/>
    </location>
</feature>
<evidence type="ECO:0000256" key="1">
    <source>
        <dbReference type="SAM" id="Phobius"/>
    </source>
</evidence>
<sequence length="42" mass="5090">MRGYHRLNNTQRYKKSCLVVQVFRVITIILSFKVIHLIFILK</sequence>
<accession>A0A0F6B2G7</accession>
<dbReference type="KEGG" id="seo:STM14_2243"/>
<name>A0A0F6B2G7_SALT1</name>
<reference evidence="2 3" key="1">
    <citation type="journal article" date="2010" name="J. Bacteriol.">
        <title>Short-term signatures of evolutionary change in the Salmonella enterica serovar typhimurium 14028 genome.</title>
        <authorList>
            <person name="Jarvik T."/>
            <person name="Smillie C."/>
            <person name="Groisman E.A."/>
            <person name="Ochman H."/>
        </authorList>
    </citation>
    <scope>NUCLEOTIDE SEQUENCE [LARGE SCALE GENOMIC DNA]</scope>
    <source>
        <strain evidence="3">14028s / SGSC 2262</strain>
    </source>
</reference>
<keyword evidence="1" id="KW-0472">Membrane</keyword>
<protein>
    <submittedName>
        <fullName evidence="2">Uncharacterized protein</fullName>
    </submittedName>
</protein>
<keyword evidence="1" id="KW-0812">Transmembrane</keyword>